<dbReference type="Gene3D" id="3.40.50.150">
    <property type="entry name" value="Vaccinia Virus protein VP39"/>
    <property type="match status" value="1"/>
</dbReference>
<name>X1QL84_9ZZZZ</name>
<dbReference type="GO" id="GO:0032259">
    <property type="term" value="P:methylation"/>
    <property type="evidence" value="ECO:0007669"/>
    <property type="project" value="UniProtKB-KW"/>
</dbReference>
<keyword evidence="3" id="KW-0949">S-adenosyl-L-methionine</keyword>
<organism evidence="4">
    <name type="scientific">marine sediment metagenome</name>
    <dbReference type="NCBI Taxonomy" id="412755"/>
    <lineage>
        <taxon>unclassified sequences</taxon>
        <taxon>metagenomes</taxon>
        <taxon>ecological metagenomes</taxon>
    </lineage>
</organism>
<evidence type="ECO:0000256" key="2">
    <source>
        <dbReference type="ARBA" id="ARBA00022679"/>
    </source>
</evidence>
<dbReference type="PROSITE" id="PS00094">
    <property type="entry name" value="C5_MTASE_1"/>
    <property type="match status" value="1"/>
</dbReference>
<dbReference type="InterPro" id="IPR029063">
    <property type="entry name" value="SAM-dependent_MTases_sf"/>
</dbReference>
<keyword evidence="1" id="KW-0489">Methyltransferase</keyword>
<feature type="non-terminal residue" evidence="4">
    <location>
        <position position="189"/>
    </location>
</feature>
<accession>X1QL84</accession>
<dbReference type="NCBIfam" id="TIGR00675">
    <property type="entry name" value="dcm"/>
    <property type="match status" value="1"/>
</dbReference>
<sequence>MDTKNNKTGNAYTFSDLFAGIGGTRTGFERAGCKCVFSSEWDRFAQQTYEANFDEAPLGDITEIGSGNIPDHDILVAGFPCQPFSISGVSKKRSLNKPDGFRDPIHGTLFFEIKRILRDKEPRAFLLENVKHLQWHDKGRTFKIIMRTLANELGYAVFYKTINAKLLVPQNRERIFIVGFKKWLPFDFP</sequence>
<evidence type="ECO:0008006" key="5">
    <source>
        <dbReference type="Google" id="ProtNLM"/>
    </source>
</evidence>
<dbReference type="AlphaFoldDB" id="X1QL84"/>
<dbReference type="SUPFAM" id="SSF53335">
    <property type="entry name" value="S-adenosyl-L-methionine-dependent methyltransferases"/>
    <property type="match status" value="1"/>
</dbReference>
<dbReference type="InterPro" id="IPR001525">
    <property type="entry name" value="C5_MeTfrase"/>
</dbReference>
<protein>
    <recommendedName>
        <fullName evidence="5">DNA (cytosine-5-)-methyltransferase</fullName>
    </recommendedName>
</protein>
<dbReference type="EMBL" id="BARV01033947">
    <property type="protein sequence ID" value="GAI55551.1"/>
    <property type="molecule type" value="Genomic_DNA"/>
</dbReference>
<reference evidence="4" key="1">
    <citation type="journal article" date="2014" name="Front. Microbiol.">
        <title>High frequency of phylogenetically diverse reductive dehalogenase-homologous genes in deep subseafloor sedimentary metagenomes.</title>
        <authorList>
            <person name="Kawai M."/>
            <person name="Futagami T."/>
            <person name="Toyoda A."/>
            <person name="Takaki Y."/>
            <person name="Nishi S."/>
            <person name="Hori S."/>
            <person name="Arai W."/>
            <person name="Tsubouchi T."/>
            <person name="Morono Y."/>
            <person name="Uchiyama I."/>
            <person name="Ito T."/>
            <person name="Fujiyama A."/>
            <person name="Inagaki F."/>
            <person name="Takami H."/>
        </authorList>
    </citation>
    <scope>NUCLEOTIDE SEQUENCE</scope>
    <source>
        <strain evidence="4">Expedition CK06-06</strain>
    </source>
</reference>
<dbReference type="Pfam" id="PF00145">
    <property type="entry name" value="DNA_methylase"/>
    <property type="match status" value="1"/>
</dbReference>
<dbReference type="InterPro" id="IPR050750">
    <property type="entry name" value="C5-MTase"/>
</dbReference>
<proteinExistence type="predicted"/>
<dbReference type="GO" id="GO:0008168">
    <property type="term" value="F:methyltransferase activity"/>
    <property type="evidence" value="ECO:0007669"/>
    <property type="project" value="UniProtKB-KW"/>
</dbReference>
<dbReference type="PANTHER" id="PTHR46098">
    <property type="entry name" value="TRNA (CYTOSINE(38)-C(5))-METHYLTRANSFERASE"/>
    <property type="match status" value="1"/>
</dbReference>
<keyword evidence="2" id="KW-0808">Transferase</keyword>
<dbReference type="PROSITE" id="PS51679">
    <property type="entry name" value="SAM_MT_C5"/>
    <property type="match status" value="1"/>
</dbReference>
<evidence type="ECO:0000313" key="4">
    <source>
        <dbReference type="EMBL" id="GAI55551.1"/>
    </source>
</evidence>
<dbReference type="PANTHER" id="PTHR46098:SF1">
    <property type="entry name" value="TRNA (CYTOSINE(38)-C(5))-METHYLTRANSFERASE"/>
    <property type="match status" value="1"/>
</dbReference>
<gene>
    <name evidence="4" type="ORF">S06H3_53258</name>
</gene>
<dbReference type="PRINTS" id="PR00105">
    <property type="entry name" value="C5METTRFRASE"/>
</dbReference>
<evidence type="ECO:0000256" key="1">
    <source>
        <dbReference type="ARBA" id="ARBA00022603"/>
    </source>
</evidence>
<comment type="caution">
    <text evidence="4">The sequence shown here is derived from an EMBL/GenBank/DDBJ whole genome shotgun (WGS) entry which is preliminary data.</text>
</comment>
<dbReference type="InterPro" id="IPR018117">
    <property type="entry name" value="C5_DNA_meth_AS"/>
</dbReference>
<evidence type="ECO:0000256" key="3">
    <source>
        <dbReference type="ARBA" id="ARBA00022691"/>
    </source>
</evidence>